<proteinExistence type="predicted"/>
<sequence>MSAPFSYTVSARDVPASGRIYKVEADADECRAIAADLNIPEVRSLTAQIEIRPVRGRSFRLRGRLKAEVVQTCVVSLGPAIQHMDETIDLTLLPAEVAGAEYQAKDVLVDAMETDTSELFQNGRIDLGTILAEHLALGLDPYPRAEGVDFSGHIEDQEDAEESAFGALARLKSTES</sequence>
<dbReference type="Pfam" id="PF02620">
    <property type="entry name" value="YceD"/>
    <property type="match status" value="1"/>
</dbReference>
<evidence type="ECO:0000313" key="2">
    <source>
        <dbReference type="Proteomes" id="UP000199647"/>
    </source>
</evidence>
<dbReference type="AlphaFoldDB" id="A0A1H9CCD2"/>
<gene>
    <name evidence="1" type="ORF">SAMN05216548_102113</name>
</gene>
<dbReference type="OrthoDB" id="8443793at2"/>
<organism evidence="1 2">
    <name type="scientific">Faunimonas pinastri</name>
    <dbReference type="NCBI Taxonomy" id="1855383"/>
    <lineage>
        <taxon>Bacteria</taxon>
        <taxon>Pseudomonadati</taxon>
        <taxon>Pseudomonadota</taxon>
        <taxon>Alphaproteobacteria</taxon>
        <taxon>Hyphomicrobiales</taxon>
        <taxon>Afifellaceae</taxon>
        <taxon>Faunimonas</taxon>
    </lineage>
</organism>
<dbReference type="EMBL" id="FOFG01000002">
    <property type="protein sequence ID" value="SEP98809.1"/>
    <property type="molecule type" value="Genomic_DNA"/>
</dbReference>
<dbReference type="Proteomes" id="UP000199647">
    <property type="component" value="Unassembled WGS sequence"/>
</dbReference>
<dbReference type="RefSeq" id="WP_092495293.1">
    <property type="nucleotide sequence ID" value="NZ_FOFG01000002.1"/>
</dbReference>
<evidence type="ECO:0000313" key="1">
    <source>
        <dbReference type="EMBL" id="SEP98809.1"/>
    </source>
</evidence>
<reference evidence="1 2" key="1">
    <citation type="submission" date="2016-10" db="EMBL/GenBank/DDBJ databases">
        <authorList>
            <person name="de Groot N.N."/>
        </authorList>
    </citation>
    <scope>NUCLEOTIDE SEQUENCE [LARGE SCALE GENOMIC DNA]</scope>
    <source>
        <strain evidence="1 2">A52C2</strain>
    </source>
</reference>
<keyword evidence="2" id="KW-1185">Reference proteome</keyword>
<dbReference type="InterPro" id="IPR003772">
    <property type="entry name" value="YceD"/>
</dbReference>
<protein>
    <submittedName>
        <fullName evidence="1">Uncharacterized ACR, COG1399</fullName>
    </submittedName>
</protein>
<dbReference type="STRING" id="1855383.SAMN05216548_102113"/>
<accession>A0A1H9CCD2</accession>
<name>A0A1H9CCD2_9HYPH</name>